<dbReference type="RefSeq" id="XP_047761258.1">
    <property type="nucleotide sequence ID" value="XM_047903924.1"/>
</dbReference>
<protein>
    <recommendedName>
        <fullName evidence="3">Macro domain-like protein</fullName>
    </recommendedName>
</protein>
<dbReference type="KEGG" id="ffu:CLAFUR5_04776"/>
<dbReference type="Gene3D" id="3.40.220.10">
    <property type="entry name" value="Leucine Aminopeptidase, subunit E, domain 1"/>
    <property type="match status" value="1"/>
</dbReference>
<gene>
    <name evidence="1" type="ORF">CLAFUR5_04776</name>
</gene>
<dbReference type="SUPFAM" id="SSF52949">
    <property type="entry name" value="Macro domain-like"/>
    <property type="match status" value="1"/>
</dbReference>
<dbReference type="OrthoDB" id="6082470at2759"/>
<proteinExistence type="predicted"/>
<organism evidence="1 2">
    <name type="scientific">Passalora fulva</name>
    <name type="common">Tomato leaf mold</name>
    <name type="synonym">Cladosporium fulvum</name>
    <dbReference type="NCBI Taxonomy" id="5499"/>
    <lineage>
        <taxon>Eukaryota</taxon>
        <taxon>Fungi</taxon>
        <taxon>Dikarya</taxon>
        <taxon>Ascomycota</taxon>
        <taxon>Pezizomycotina</taxon>
        <taxon>Dothideomycetes</taxon>
        <taxon>Dothideomycetidae</taxon>
        <taxon>Mycosphaerellales</taxon>
        <taxon>Mycosphaerellaceae</taxon>
        <taxon>Fulvia</taxon>
    </lineage>
</organism>
<sequence>MTDIAPVSSATGSHNARILPDIQLLCMYEKFSDAFNAAVEKCYPELHQKATITIHNCRLGALPKELRFDAVVSPANSYGRLDGAFDDALARTYGPKNDYEWITRKAQKVLYEKWRGFAPPGTCTIVPLEHQDDAGQSKVEMQHPWNTKYLLLCPTMRIPDLVGWDVEVVYECVWSLLCTIDNHNR</sequence>
<reference evidence="1" key="2">
    <citation type="journal article" date="2022" name="Microb. Genom.">
        <title>A chromosome-scale genome assembly of the tomato pathogen Cladosporium fulvum reveals a compartmentalized genome architecture and the presence of a dispensable chromosome.</title>
        <authorList>
            <person name="Zaccaron A.Z."/>
            <person name="Chen L.H."/>
            <person name="Samaras A."/>
            <person name="Stergiopoulos I."/>
        </authorList>
    </citation>
    <scope>NUCLEOTIDE SEQUENCE</scope>
    <source>
        <strain evidence="1">Race5_Kim</strain>
    </source>
</reference>
<evidence type="ECO:0008006" key="3">
    <source>
        <dbReference type="Google" id="ProtNLM"/>
    </source>
</evidence>
<dbReference type="Proteomes" id="UP000756132">
    <property type="component" value="Chromosome 4"/>
</dbReference>
<keyword evidence="2" id="KW-1185">Reference proteome</keyword>
<dbReference type="GeneID" id="71984654"/>
<reference evidence="1" key="1">
    <citation type="submission" date="2021-12" db="EMBL/GenBank/DDBJ databases">
        <authorList>
            <person name="Zaccaron A."/>
            <person name="Stergiopoulos I."/>
        </authorList>
    </citation>
    <scope>NUCLEOTIDE SEQUENCE</scope>
    <source>
        <strain evidence="1">Race5_Kim</strain>
    </source>
</reference>
<name>A0A9Q8P8D1_PASFU</name>
<dbReference type="InterPro" id="IPR043472">
    <property type="entry name" value="Macro_dom-like"/>
</dbReference>
<evidence type="ECO:0000313" key="2">
    <source>
        <dbReference type="Proteomes" id="UP000756132"/>
    </source>
</evidence>
<accession>A0A9Q8P8D1</accession>
<dbReference type="AlphaFoldDB" id="A0A9Q8P8D1"/>
<dbReference type="EMBL" id="CP090166">
    <property type="protein sequence ID" value="UJO16892.1"/>
    <property type="molecule type" value="Genomic_DNA"/>
</dbReference>
<evidence type="ECO:0000313" key="1">
    <source>
        <dbReference type="EMBL" id="UJO16892.1"/>
    </source>
</evidence>